<evidence type="ECO:0000313" key="15">
    <source>
        <dbReference type="EMBL" id="GLQ06088.1"/>
    </source>
</evidence>
<organism evidence="15 16">
    <name type="scientific">Sneathiella chinensis</name>
    <dbReference type="NCBI Taxonomy" id="349750"/>
    <lineage>
        <taxon>Bacteria</taxon>
        <taxon>Pseudomonadati</taxon>
        <taxon>Pseudomonadota</taxon>
        <taxon>Alphaproteobacteria</taxon>
        <taxon>Sneathiellales</taxon>
        <taxon>Sneathiellaceae</taxon>
        <taxon>Sneathiella</taxon>
    </lineage>
</organism>
<keyword evidence="8" id="KW-0249">Electron transport</keyword>
<evidence type="ECO:0000256" key="7">
    <source>
        <dbReference type="ARBA" id="ARBA00022967"/>
    </source>
</evidence>
<keyword evidence="6" id="KW-0479">Metal-binding</keyword>
<dbReference type="InterPro" id="IPR045187">
    <property type="entry name" value="CcO_II"/>
</dbReference>
<dbReference type="PANTHER" id="PTHR22888">
    <property type="entry name" value="CYTOCHROME C OXIDASE, SUBUNIT II"/>
    <property type="match status" value="1"/>
</dbReference>
<keyword evidence="9 13" id="KW-1133">Transmembrane helix</keyword>
<dbReference type="CDD" id="cd13919">
    <property type="entry name" value="CuRO_HCO_II_like_5"/>
    <property type="match status" value="1"/>
</dbReference>
<keyword evidence="11 13" id="KW-0472">Membrane</keyword>
<keyword evidence="10" id="KW-0186">Copper</keyword>
<feature type="transmembrane region" description="Helical" evidence="13">
    <location>
        <begin position="40"/>
        <end position="62"/>
    </location>
</feature>
<dbReference type="EMBL" id="BSNF01000006">
    <property type="protein sequence ID" value="GLQ06088.1"/>
    <property type="molecule type" value="Genomic_DNA"/>
</dbReference>
<evidence type="ECO:0000313" key="16">
    <source>
        <dbReference type="Proteomes" id="UP001161409"/>
    </source>
</evidence>
<keyword evidence="5 13" id="KW-0812">Transmembrane</keyword>
<evidence type="ECO:0000256" key="10">
    <source>
        <dbReference type="ARBA" id="ARBA00023008"/>
    </source>
</evidence>
<evidence type="ECO:0000256" key="6">
    <source>
        <dbReference type="ARBA" id="ARBA00022723"/>
    </source>
</evidence>
<comment type="caution">
    <text evidence="15">The sequence shown here is derived from an EMBL/GenBank/DDBJ whole genome shotgun (WGS) entry which is preliminary data.</text>
</comment>
<evidence type="ECO:0000256" key="9">
    <source>
        <dbReference type="ARBA" id="ARBA00022989"/>
    </source>
</evidence>
<dbReference type="PANTHER" id="PTHR22888:SF9">
    <property type="entry name" value="CYTOCHROME C OXIDASE SUBUNIT 2"/>
    <property type="match status" value="1"/>
</dbReference>
<evidence type="ECO:0000256" key="4">
    <source>
        <dbReference type="ARBA" id="ARBA00022448"/>
    </source>
</evidence>
<proteinExistence type="inferred from homology"/>
<dbReference type="Proteomes" id="UP001161409">
    <property type="component" value="Unassembled WGS sequence"/>
</dbReference>
<keyword evidence="16" id="KW-1185">Reference proteome</keyword>
<dbReference type="RefSeq" id="WP_169560154.1">
    <property type="nucleotide sequence ID" value="NZ_BSNF01000006.1"/>
</dbReference>
<dbReference type="Pfam" id="PF00116">
    <property type="entry name" value="COX2"/>
    <property type="match status" value="1"/>
</dbReference>
<feature type="domain" description="Cytochrome oxidase subunit II copper A binding" evidence="14">
    <location>
        <begin position="112"/>
        <end position="254"/>
    </location>
</feature>
<dbReference type="Gene3D" id="2.60.40.420">
    <property type="entry name" value="Cupredoxins - blue copper proteins"/>
    <property type="match status" value="1"/>
</dbReference>
<comment type="similarity">
    <text evidence="2">Belongs to the cytochrome c oxidase subunit 2 family.</text>
</comment>
<reference evidence="15" key="2">
    <citation type="submission" date="2023-01" db="EMBL/GenBank/DDBJ databases">
        <title>Draft genome sequence of Sneathiella chinensis strain NBRC 103408.</title>
        <authorList>
            <person name="Sun Q."/>
            <person name="Mori K."/>
        </authorList>
    </citation>
    <scope>NUCLEOTIDE SEQUENCE</scope>
    <source>
        <strain evidence="15">NBRC 103408</strain>
    </source>
</reference>
<dbReference type="InterPro" id="IPR002429">
    <property type="entry name" value="CcO_II-like_C"/>
</dbReference>
<evidence type="ECO:0000256" key="12">
    <source>
        <dbReference type="ARBA" id="ARBA00047816"/>
    </source>
</evidence>
<keyword evidence="7" id="KW-1278">Translocase</keyword>
<gene>
    <name evidence="15" type="primary">coxM</name>
    <name evidence="15" type="ORF">GCM10007924_13090</name>
</gene>
<evidence type="ECO:0000256" key="8">
    <source>
        <dbReference type="ARBA" id="ARBA00022982"/>
    </source>
</evidence>
<dbReference type="Gene3D" id="1.10.287.90">
    <property type="match status" value="1"/>
</dbReference>
<dbReference type="EC" id="7.1.1.9" evidence="3"/>
<evidence type="ECO:0000259" key="14">
    <source>
        <dbReference type="PROSITE" id="PS50857"/>
    </source>
</evidence>
<evidence type="ECO:0000256" key="3">
    <source>
        <dbReference type="ARBA" id="ARBA00012949"/>
    </source>
</evidence>
<evidence type="ECO:0000256" key="2">
    <source>
        <dbReference type="ARBA" id="ARBA00007866"/>
    </source>
</evidence>
<dbReference type="PROSITE" id="PS00078">
    <property type="entry name" value="COX2"/>
    <property type="match status" value="1"/>
</dbReference>
<dbReference type="InterPro" id="IPR001505">
    <property type="entry name" value="Copper_CuA"/>
</dbReference>
<evidence type="ECO:0000256" key="11">
    <source>
        <dbReference type="ARBA" id="ARBA00023136"/>
    </source>
</evidence>
<dbReference type="SUPFAM" id="SSF81464">
    <property type="entry name" value="Cytochrome c oxidase subunit II-like, transmembrane region"/>
    <property type="match status" value="1"/>
</dbReference>
<name>A0ABQ5U2X8_9PROT</name>
<comment type="subcellular location">
    <subcellularLocation>
        <location evidence="1">Membrane</location>
        <topology evidence="1">Multi-pass membrane protein</topology>
    </subcellularLocation>
</comment>
<dbReference type="InterPro" id="IPR008972">
    <property type="entry name" value="Cupredoxin"/>
</dbReference>
<sequence>MAIAIVLILVAVGSVAFHIYSPWWWTEIASNWNQIDLTVVITFWITGIVFVALTLFVAYCVVKFRYSKNRRAEYKPENKKLELWLTILTSLGVIGMLAPGLWVWQQYVSPPPNADEVEIVGQQWQWSFRYPGQDGILGTTDANLVSFDNPFGINPTDPAGQDDILIEGDALHLPLGRPVKFLLRSHDVLHNFFIPQFRAKMDLVPGMVTYFWITPTRTGEFEILCAELCGLGHHQMRGGILIEEEDTFQTWLAEQQTFRQIQQDARLHQNRPVKIATDAPAGKE</sequence>
<feature type="transmembrane region" description="Helical" evidence="13">
    <location>
        <begin position="83"/>
        <end position="104"/>
    </location>
</feature>
<protein>
    <recommendedName>
        <fullName evidence="3">cytochrome-c oxidase</fullName>
        <ecNumber evidence="3">7.1.1.9</ecNumber>
    </recommendedName>
</protein>
<evidence type="ECO:0000256" key="5">
    <source>
        <dbReference type="ARBA" id="ARBA00022692"/>
    </source>
</evidence>
<comment type="catalytic activity">
    <reaction evidence="12">
        <text>4 Fe(II)-[cytochrome c] + O2 + 8 H(+)(in) = 4 Fe(III)-[cytochrome c] + 2 H2O + 4 H(+)(out)</text>
        <dbReference type="Rhea" id="RHEA:11436"/>
        <dbReference type="Rhea" id="RHEA-COMP:10350"/>
        <dbReference type="Rhea" id="RHEA-COMP:14399"/>
        <dbReference type="ChEBI" id="CHEBI:15377"/>
        <dbReference type="ChEBI" id="CHEBI:15378"/>
        <dbReference type="ChEBI" id="CHEBI:15379"/>
        <dbReference type="ChEBI" id="CHEBI:29033"/>
        <dbReference type="ChEBI" id="CHEBI:29034"/>
        <dbReference type="EC" id="7.1.1.9"/>
    </reaction>
</comment>
<reference evidence="15" key="1">
    <citation type="journal article" date="2014" name="Int. J. Syst. Evol. Microbiol.">
        <title>Complete genome of a new Firmicutes species belonging to the dominant human colonic microbiota ('Ruminococcus bicirculans') reveals two chromosomes and a selective capacity to utilize plant glucans.</title>
        <authorList>
            <consortium name="NISC Comparative Sequencing Program"/>
            <person name="Wegmann U."/>
            <person name="Louis P."/>
            <person name="Goesmann A."/>
            <person name="Henrissat B."/>
            <person name="Duncan S.H."/>
            <person name="Flint H.J."/>
        </authorList>
    </citation>
    <scope>NUCLEOTIDE SEQUENCE</scope>
    <source>
        <strain evidence="15">NBRC 103408</strain>
    </source>
</reference>
<evidence type="ECO:0000256" key="13">
    <source>
        <dbReference type="SAM" id="Phobius"/>
    </source>
</evidence>
<dbReference type="InterPro" id="IPR036257">
    <property type="entry name" value="Cyt_c_oxidase_su2_TM_sf"/>
</dbReference>
<evidence type="ECO:0000256" key="1">
    <source>
        <dbReference type="ARBA" id="ARBA00004141"/>
    </source>
</evidence>
<dbReference type="SUPFAM" id="SSF49503">
    <property type="entry name" value="Cupredoxins"/>
    <property type="match status" value="1"/>
</dbReference>
<dbReference type="PROSITE" id="PS50857">
    <property type="entry name" value="COX2_CUA"/>
    <property type="match status" value="1"/>
</dbReference>
<accession>A0ABQ5U2X8</accession>
<keyword evidence="4" id="KW-0813">Transport</keyword>